<dbReference type="EMBL" id="LR901207">
    <property type="protein sequence ID" value="CAD7248061.1"/>
    <property type="molecule type" value="Genomic_DNA"/>
</dbReference>
<sequence>MQEALNFFCLFILYSVPGTSGQILCPDSTEILPCTCSQDVIDRTVNVDCSEANSSDEIHYPFNDVDWPFQNLTRFLLKENNDVSVLPEGVFGDISFEEIFVDLTSVTSLHFTTLLPSKDRLWSLIIGFSSLEEFPWEILPQLINLKELDLQFNALTSLPLLQSASLEYIDIMFNEISHVEAGWSLPNLRILNLNSNPVSDVPTGFFSDMGKLEEFLCFSCALGPTLSTKSLEFRSATFKRIVISSNSISTLDVDAITGLQPNTRLSFRDNEIRELTEVLFRPMLDVLSVDTGHMDIVGNPVKCDCSIAWVVLNPSFLGSVFGVCTDGTNFQDLDPIIFEDCARSEPTLVDDYSTWIDSRMK</sequence>
<feature type="signal peptide" evidence="3">
    <location>
        <begin position="1"/>
        <end position="21"/>
    </location>
</feature>
<dbReference type="PANTHER" id="PTHR24366:SF96">
    <property type="entry name" value="LEUCINE RICH REPEAT CONTAINING 53"/>
    <property type="match status" value="1"/>
</dbReference>
<feature type="chain" id="PRO_5036209166" description="Oplophorus-luciferin 2-monooxygenase non-catalytic subunit" evidence="3">
    <location>
        <begin position="22"/>
        <end position="361"/>
    </location>
</feature>
<evidence type="ECO:0000256" key="3">
    <source>
        <dbReference type="SAM" id="SignalP"/>
    </source>
</evidence>
<evidence type="ECO:0000256" key="2">
    <source>
        <dbReference type="ARBA" id="ARBA00022737"/>
    </source>
</evidence>
<keyword evidence="1" id="KW-0433">Leucine-rich repeat</keyword>
<dbReference type="SMART" id="SM00369">
    <property type="entry name" value="LRR_TYP"/>
    <property type="match status" value="4"/>
</dbReference>
<dbReference type="InterPro" id="IPR003591">
    <property type="entry name" value="Leu-rich_rpt_typical-subtyp"/>
</dbReference>
<evidence type="ECO:0008006" key="6">
    <source>
        <dbReference type="Google" id="ProtNLM"/>
    </source>
</evidence>
<dbReference type="Proteomes" id="UP000677054">
    <property type="component" value="Unassembled WGS sequence"/>
</dbReference>
<dbReference type="SUPFAM" id="SSF52058">
    <property type="entry name" value="L domain-like"/>
    <property type="match status" value="1"/>
</dbReference>
<dbReference type="Gene3D" id="3.80.10.10">
    <property type="entry name" value="Ribonuclease Inhibitor"/>
    <property type="match status" value="2"/>
</dbReference>
<reference evidence="4" key="1">
    <citation type="submission" date="2020-11" db="EMBL/GenBank/DDBJ databases">
        <authorList>
            <person name="Tran Van P."/>
        </authorList>
    </citation>
    <scope>NUCLEOTIDE SEQUENCE</scope>
</reference>
<evidence type="ECO:0000256" key="1">
    <source>
        <dbReference type="ARBA" id="ARBA00022614"/>
    </source>
</evidence>
<dbReference type="OrthoDB" id="676979at2759"/>
<proteinExistence type="predicted"/>
<protein>
    <recommendedName>
        <fullName evidence="6">Oplophorus-luciferin 2-monooxygenase non-catalytic subunit</fullName>
    </recommendedName>
</protein>
<keyword evidence="3" id="KW-0732">Signal</keyword>
<dbReference type="AlphaFoldDB" id="A0A7R8XDV4"/>
<dbReference type="PANTHER" id="PTHR24366">
    <property type="entry name" value="IG(IMMUNOGLOBULIN) AND LRR(LEUCINE RICH REPEAT) DOMAINS"/>
    <property type="match status" value="1"/>
</dbReference>
<evidence type="ECO:0000313" key="5">
    <source>
        <dbReference type="Proteomes" id="UP000677054"/>
    </source>
</evidence>
<organism evidence="4">
    <name type="scientific">Darwinula stevensoni</name>
    <dbReference type="NCBI Taxonomy" id="69355"/>
    <lineage>
        <taxon>Eukaryota</taxon>
        <taxon>Metazoa</taxon>
        <taxon>Ecdysozoa</taxon>
        <taxon>Arthropoda</taxon>
        <taxon>Crustacea</taxon>
        <taxon>Oligostraca</taxon>
        <taxon>Ostracoda</taxon>
        <taxon>Podocopa</taxon>
        <taxon>Podocopida</taxon>
        <taxon>Darwinulocopina</taxon>
        <taxon>Darwinuloidea</taxon>
        <taxon>Darwinulidae</taxon>
        <taxon>Darwinula</taxon>
    </lineage>
</organism>
<name>A0A7R8XDV4_9CRUS</name>
<gene>
    <name evidence="4" type="ORF">DSTB1V02_LOCUS7884</name>
</gene>
<dbReference type="InterPro" id="IPR001611">
    <property type="entry name" value="Leu-rich_rpt"/>
</dbReference>
<dbReference type="InterPro" id="IPR032675">
    <property type="entry name" value="LRR_dom_sf"/>
</dbReference>
<evidence type="ECO:0000313" key="4">
    <source>
        <dbReference type="EMBL" id="CAD7248061.1"/>
    </source>
</evidence>
<dbReference type="PROSITE" id="PS51450">
    <property type="entry name" value="LRR"/>
    <property type="match status" value="1"/>
</dbReference>
<accession>A0A7R8XDV4</accession>
<keyword evidence="5" id="KW-1185">Reference proteome</keyword>
<dbReference type="EMBL" id="CAJPEV010001690">
    <property type="protein sequence ID" value="CAG0893882.1"/>
    <property type="molecule type" value="Genomic_DNA"/>
</dbReference>
<keyword evidence="2" id="KW-0677">Repeat</keyword>